<name>A0A087HD57_ARAAL</name>
<dbReference type="EMBL" id="CM002871">
    <property type="protein sequence ID" value="KFK40059.1"/>
    <property type="molecule type" value="Genomic_DNA"/>
</dbReference>
<keyword evidence="3" id="KW-1185">Reference proteome</keyword>
<dbReference type="Gramene" id="KFK40059">
    <property type="protein sequence ID" value="KFK40059"/>
    <property type="gene ID" value="AALP_AA3G325000"/>
</dbReference>
<evidence type="ECO:0000256" key="1">
    <source>
        <dbReference type="SAM" id="MobiDB-lite"/>
    </source>
</evidence>
<proteinExistence type="predicted"/>
<protein>
    <submittedName>
        <fullName evidence="2">Uncharacterized protein</fullName>
    </submittedName>
</protein>
<dbReference type="OMA" id="FITMVVE"/>
<reference evidence="3" key="1">
    <citation type="journal article" date="2015" name="Nat. Plants">
        <title>Genome expansion of Arabis alpina linked with retrotransposition and reduced symmetric DNA methylation.</title>
        <authorList>
            <person name="Willing E.M."/>
            <person name="Rawat V."/>
            <person name="Mandakova T."/>
            <person name="Maumus F."/>
            <person name="James G.V."/>
            <person name="Nordstroem K.J."/>
            <person name="Becker C."/>
            <person name="Warthmann N."/>
            <person name="Chica C."/>
            <person name="Szarzynska B."/>
            <person name="Zytnicki M."/>
            <person name="Albani M.C."/>
            <person name="Kiefer C."/>
            <person name="Bergonzi S."/>
            <person name="Castaings L."/>
            <person name="Mateos J.L."/>
            <person name="Berns M.C."/>
            <person name="Bujdoso N."/>
            <person name="Piofczyk T."/>
            <person name="de Lorenzo L."/>
            <person name="Barrero-Sicilia C."/>
            <person name="Mateos I."/>
            <person name="Piednoel M."/>
            <person name="Hagmann J."/>
            <person name="Chen-Min-Tao R."/>
            <person name="Iglesias-Fernandez R."/>
            <person name="Schuster S.C."/>
            <person name="Alonso-Blanco C."/>
            <person name="Roudier F."/>
            <person name="Carbonero P."/>
            <person name="Paz-Ares J."/>
            <person name="Davis S.J."/>
            <person name="Pecinka A."/>
            <person name="Quesneville H."/>
            <person name="Colot V."/>
            <person name="Lysak M.A."/>
            <person name="Weigel D."/>
            <person name="Coupland G."/>
            <person name="Schneeberger K."/>
        </authorList>
    </citation>
    <scope>NUCLEOTIDE SEQUENCE [LARGE SCALE GENOMIC DNA]</scope>
    <source>
        <strain evidence="3">cv. Pajares</strain>
    </source>
</reference>
<sequence length="116" mass="13283">MDARCAEMYSKVSNVKMTLDTFSIAYKHAINSGFPDNEFETVTIDDLERVIPELEEETNKTIVNSQIVVQQLQRVVAAAVERKKARKEEVKEYEVEEPAREKSKGIRNHEEAISNP</sequence>
<evidence type="ECO:0000313" key="3">
    <source>
        <dbReference type="Proteomes" id="UP000029120"/>
    </source>
</evidence>
<dbReference type="Proteomes" id="UP000029120">
    <property type="component" value="Chromosome 3"/>
</dbReference>
<accession>A0A087HD57</accession>
<organism evidence="2 3">
    <name type="scientific">Arabis alpina</name>
    <name type="common">Alpine rock-cress</name>
    <dbReference type="NCBI Taxonomy" id="50452"/>
    <lineage>
        <taxon>Eukaryota</taxon>
        <taxon>Viridiplantae</taxon>
        <taxon>Streptophyta</taxon>
        <taxon>Embryophyta</taxon>
        <taxon>Tracheophyta</taxon>
        <taxon>Spermatophyta</taxon>
        <taxon>Magnoliopsida</taxon>
        <taxon>eudicotyledons</taxon>
        <taxon>Gunneridae</taxon>
        <taxon>Pentapetalae</taxon>
        <taxon>rosids</taxon>
        <taxon>malvids</taxon>
        <taxon>Brassicales</taxon>
        <taxon>Brassicaceae</taxon>
        <taxon>Arabideae</taxon>
        <taxon>Arabis</taxon>
    </lineage>
</organism>
<feature type="region of interest" description="Disordered" evidence="1">
    <location>
        <begin position="85"/>
        <end position="116"/>
    </location>
</feature>
<evidence type="ECO:0000313" key="2">
    <source>
        <dbReference type="EMBL" id="KFK40059.1"/>
    </source>
</evidence>
<gene>
    <name evidence="2" type="ordered locus">AALP_Aa3g325000</name>
</gene>
<dbReference type="AlphaFoldDB" id="A0A087HD57"/>